<name>A0A8A2UED3_9EURY</name>
<feature type="compositionally biased region" description="Basic and acidic residues" evidence="1">
    <location>
        <begin position="15"/>
        <end position="45"/>
    </location>
</feature>
<keyword evidence="4" id="KW-1185">Reference proteome</keyword>
<dbReference type="OrthoDB" id="186293at2157"/>
<protein>
    <submittedName>
        <fullName evidence="3">DUF4157 domain-containing protein</fullName>
    </submittedName>
</protein>
<organism evidence="3 4">
    <name type="scientific">Natrinema longum</name>
    <dbReference type="NCBI Taxonomy" id="370324"/>
    <lineage>
        <taxon>Archaea</taxon>
        <taxon>Methanobacteriati</taxon>
        <taxon>Methanobacteriota</taxon>
        <taxon>Stenosarchaea group</taxon>
        <taxon>Halobacteria</taxon>
        <taxon>Halobacteriales</taxon>
        <taxon>Natrialbaceae</taxon>
        <taxon>Natrinema</taxon>
    </lineage>
</organism>
<dbReference type="Proteomes" id="UP000663191">
    <property type="component" value="Chromosome"/>
</dbReference>
<dbReference type="EMBL" id="CP071463">
    <property type="protein sequence ID" value="QSW86983.1"/>
    <property type="molecule type" value="Genomic_DNA"/>
</dbReference>
<dbReference type="AlphaFoldDB" id="A0A8A2UED3"/>
<reference evidence="3 4" key="1">
    <citation type="journal article" date="2006" name="Int. J. Syst. Evol. Microbiol.">
        <title>Haloterrigena longa sp. nov. and Haloterrigena limicola sp. nov., extremely halophilic archaea isolated from a salt lake.</title>
        <authorList>
            <person name="Cui H.L."/>
            <person name="Tohty D."/>
            <person name="Zhou P.J."/>
            <person name="Liu S.J."/>
        </authorList>
    </citation>
    <scope>NUCLEOTIDE SEQUENCE [LARGE SCALE GENOMIC DNA]</scope>
    <source>
        <strain evidence="3 4">ABH32</strain>
    </source>
</reference>
<gene>
    <name evidence="3" type="ORF">J0X27_10200</name>
</gene>
<feature type="region of interest" description="Disordered" evidence="1">
    <location>
        <begin position="1"/>
        <end position="59"/>
    </location>
</feature>
<dbReference type="Pfam" id="PF13699">
    <property type="entry name" value="eCIS_core"/>
    <property type="match status" value="1"/>
</dbReference>
<evidence type="ECO:0000259" key="2">
    <source>
        <dbReference type="Pfam" id="PF13699"/>
    </source>
</evidence>
<evidence type="ECO:0000313" key="4">
    <source>
        <dbReference type="Proteomes" id="UP000663191"/>
    </source>
</evidence>
<accession>A0A8A2UED3</accession>
<feature type="domain" description="eCIS core" evidence="2">
    <location>
        <begin position="70"/>
        <end position="147"/>
    </location>
</feature>
<sequence length="348" mass="37335">MTTEDMGNPQTMEAFRQRQAERPAEVPRNIERQNRRSVLRSEKAASDTSPAGNAGVPDPVREVIQSKGQPLEGGIQRAMEDRMGDSFGDVRIHADATAAKACEEINARAFTVGNHIAFNHGEYDPESLEGQHILAHELTHVRQQTGADVSMMPQEDSGLEIDPDPSLEREAKEAAQQAMADGPVTINRMGSEMHIQRMPDAEQLQNGREQAASRNDEMTLAQTVEQLEDRVSSIEEIVTGEESVMDSVGKALSQGAVGAVGGLIGGVAGTMVSPGLGTVGGAAVGQEMAKGMAGDVTKTLTAKAYDKGTNFVAEKGNQARDFLEQLIEEKVDELLGESEHGGNTKFRD</sequence>
<proteinExistence type="predicted"/>
<dbReference type="KEGG" id="hlo:J0X27_10200"/>
<dbReference type="InterPro" id="IPR025295">
    <property type="entry name" value="eCIS_core_dom"/>
</dbReference>
<feature type="compositionally biased region" description="Polar residues" evidence="1">
    <location>
        <begin position="1"/>
        <end position="11"/>
    </location>
</feature>
<evidence type="ECO:0000313" key="3">
    <source>
        <dbReference type="EMBL" id="QSW86983.1"/>
    </source>
</evidence>
<evidence type="ECO:0000256" key="1">
    <source>
        <dbReference type="SAM" id="MobiDB-lite"/>
    </source>
</evidence>